<accession>A0A451D6Y6</accession>
<dbReference type="RefSeq" id="WP_154029304.1">
    <property type="nucleotide sequence ID" value="NZ_LR217710.1"/>
</dbReference>
<dbReference type="Gene3D" id="3.30.1320.10">
    <property type="match status" value="1"/>
</dbReference>
<dbReference type="EMBL" id="LR217710">
    <property type="protein sequence ID" value="VFP81543.1"/>
    <property type="molecule type" value="Genomic_DNA"/>
</dbReference>
<dbReference type="SUPFAM" id="SSF54565">
    <property type="entry name" value="Ribosomal protein S16"/>
    <property type="match status" value="1"/>
</dbReference>
<evidence type="ECO:0000256" key="3">
    <source>
        <dbReference type="HAMAP-Rule" id="MF_00385"/>
    </source>
</evidence>
<sequence length="85" mass="10223">MIKIRLARYGVKKKPFYKIVVADIRSARNGKFIERIGYFNPFAGKNEEKVFFYIKKVQYWLQKGAKKSNRIKKLLNQYNKKNHSH</sequence>
<keyword evidence="2 3" id="KW-0687">Ribonucleoprotein</keyword>
<dbReference type="GO" id="GO:0005737">
    <property type="term" value="C:cytoplasm"/>
    <property type="evidence" value="ECO:0007669"/>
    <property type="project" value="UniProtKB-ARBA"/>
</dbReference>
<dbReference type="GO" id="GO:0015935">
    <property type="term" value="C:small ribosomal subunit"/>
    <property type="evidence" value="ECO:0007669"/>
    <property type="project" value="TreeGrafter"/>
</dbReference>
<dbReference type="Proteomes" id="UP000294344">
    <property type="component" value="Chromosome"/>
</dbReference>
<dbReference type="GO" id="GO:0006412">
    <property type="term" value="P:translation"/>
    <property type="evidence" value="ECO:0007669"/>
    <property type="project" value="UniProtKB-UniRule"/>
</dbReference>
<keyword evidence="1 3" id="KW-0689">Ribosomal protein</keyword>
<reference evidence="4 5" key="1">
    <citation type="submission" date="2019-02" db="EMBL/GenBank/DDBJ databases">
        <authorList>
            <person name="Manzano-Marin A."/>
            <person name="Manzano-Marin A."/>
        </authorList>
    </citation>
    <scope>NUCLEOTIDE SEQUENCE [LARGE SCALE GENOMIC DNA]</scope>
    <source>
        <strain evidence="4 5">BuCicurvipes</strain>
    </source>
</reference>
<dbReference type="NCBIfam" id="TIGR00002">
    <property type="entry name" value="S16"/>
    <property type="match status" value="1"/>
</dbReference>
<dbReference type="HAMAP" id="MF_00385">
    <property type="entry name" value="Ribosomal_bS16"/>
    <property type="match status" value="1"/>
</dbReference>
<evidence type="ECO:0000313" key="4">
    <source>
        <dbReference type="EMBL" id="VFP81543.1"/>
    </source>
</evidence>
<name>A0A451D6Y6_9GAMM</name>
<protein>
    <recommendedName>
        <fullName evidence="3">Small ribosomal subunit protein bS16</fullName>
    </recommendedName>
</protein>
<organism evidence="4 5">
    <name type="scientific">Buchnera aphidicola</name>
    <name type="common">Cinara curvipes</name>
    <dbReference type="NCBI Taxonomy" id="2518975"/>
    <lineage>
        <taxon>Bacteria</taxon>
        <taxon>Pseudomonadati</taxon>
        <taxon>Pseudomonadota</taxon>
        <taxon>Gammaproteobacteria</taxon>
        <taxon>Enterobacterales</taxon>
        <taxon>Erwiniaceae</taxon>
        <taxon>Buchnera</taxon>
    </lineage>
</organism>
<dbReference type="PANTHER" id="PTHR12919:SF20">
    <property type="entry name" value="SMALL RIBOSOMAL SUBUNIT PROTEIN BS16M"/>
    <property type="match status" value="1"/>
</dbReference>
<evidence type="ECO:0000256" key="2">
    <source>
        <dbReference type="ARBA" id="ARBA00023274"/>
    </source>
</evidence>
<dbReference type="InterPro" id="IPR023803">
    <property type="entry name" value="Ribosomal_bS16_dom_sf"/>
</dbReference>
<evidence type="ECO:0000313" key="5">
    <source>
        <dbReference type="Proteomes" id="UP000294344"/>
    </source>
</evidence>
<dbReference type="AlphaFoldDB" id="A0A451D6Y6"/>
<proteinExistence type="inferred from homology"/>
<comment type="similarity">
    <text evidence="3">Belongs to the bacterial ribosomal protein bS16 family.</text>
</comment>
<dbReference type="GO" id="GO:0003735">
    <property type="term" value="F:structural constituent of ribosome"/>
    <property type="evidence" value="ECO:0007669"/>
    <property type="project" value="InterPro"/>
</dbReference>
<dbReference type="Pfam" id="PF00886">
    <property type="entry name" value="Ribosomal_S16"/>
    <property type="match status" value="1"/>
</dbReference>
<dbReference type="InterPro" id="IPR000307">
    <property type="entry name" value="Ribosomal_bS16"/>
</dbReference>
<dbReference type="OrthoDB" id="9807878at2"/>
<dbReference type="PANTHER" id="PTHR12919">
    <property type="entry name" value="30S RIBOSOMAL PROTEIN S16"/>
    <property type="match status" value="1"/>
</dbReference>
<gene>
    <name evidence="3 4" type="primary">rpsP</name>
    <name evidence="4" type="ORF">BUCICURV3402_257</name>
</gene>
<evidence type="ECO:0000256" key="1">
    <source>
        <dbReference type="ARBA" id="ARBA00022980"/>
    </source>
</evidence>